<accession>A0A8S5UYK3</accession>
<protein>
    <submittedName>
        <fullName evidence="1">Uncharacterized protein</fullName>
    </submittedName>
</protein>
<evidence type="ECO:0000313" key="1">
    <source>
        <dbReference type="EMBL" id="DAF99561.1"/>
    </source>
</evidence>
<name>A0A8S5UYK3_9CAUD</name>
<reference evidence="1" key="1">
    <citation type="journal article" date="2021" name="Proc. Natl. Acad. Sci. U.S.A.">
        <title>A Catalog of Tens of Thousands of Viruses from Human Metagenomes Reveals Hidden Associations with Chronic Diseases.</title>
        <authorList>
            <person name="Tisza M.J."/>
            <person name="Buck C.B."/>
        </authorList>
    </citation>
    <scope>NUCLEOTIDE SEQUENCE</scope>
    <source>
        <strain evidence="1">CthHz3</strain>
    </source>
</reference>
<organism evidence="1">
    <name type="scientific">Siphoviridae sp. cthHz3</name>
    <dbReference type="NCBI Taxonomy" id="2825614"/>
    <lineage>
        <taxon>Viruses</taxon>
        <taxon>Duplodnaviria</taxon>
        <taxon>Heunggongvirae</taxon>
        <taxon>Uroviricota</taxon>
        <taxon>Caudoviricetes</taxon>
    </lineage>
</organism>
<dbReference type="EMBL" id="BK016167">
    <property type="protein sequence ID" value="DAF99561.1"/>
    <property type="molecule type" value="Genomic_DNA"/>
</dbReference>
<sequence>MLPFCIARSPSVRWGHRNLCPVAKLDKELCHDLPWLVPLNRAAQPLRRHISSPCYSSSW</sequence>
<proteinExistence type="predicted"/>